<dbReference type="EMBL" id="VRYZ01000002">
    <property type="protein sequence ID" value="TXS93536.1"/>
    <property type="molecule type" value="Genomic_DNA"/>
</dbReference>
<evidence type="ECO:0000313" key="4">
    <source>
        <dbReference type="Proteomes" id="UP000321933"/>
    </source>
</evidence>
<comment type="caution">
    <text evidence="3">The sequence shown here is derived from an EMBL/GenBank/DDBJ whole genome shotgun (WGS) entry which is preliminary data.</text>
</comment>
<sequence>MESREAGRTGAGAGQPETGEAGKSTGGAIATPPRLHILTYNVHKGYCAGNRRFMLQSMRERINETGADVVFLQEIHGYAEKSARKRRRASYPDQPHFEYLADQAWPHFAYGCNAIYRKGDHGNAILSMYPFTRWENIDVALFPRSSRSILHGVIDVPHFDKPVHVLCVHLGLLERERRAQIRTLVERIEEHVPRDEPMIIAGDFNDWRMQAERHLRSDLGLTELFVHMTGRHARTFPVWAPVFPVDRIYYRGLRPVSCACLGEGSWRALSDHAALLGEFELVGG</sequence>
<dbReference type="OrthoDB" id="9793162at2"/>
<evidence type="ECO:0000259" key="2">
    <source>
        <dbReference type="Pfam" id="PF03372"/>
    </source>
</evidence>
<evidence type="ECO:0000256" key="1">
    <source>
        <dbReference type="SAM" id="MobiDB-lite"/>
    </source>
</evidence>
<dbReference type="Gene3D" id="3.60.10.10">
    <property type="entry name" value="Endonuclease/exonuclease/phosphatase"/>
    <property type="match status" value="1"/>
</dbReference>
<evidence type="ECO:0000313" key="3">
    <source>
        <dbReference type="EMBL" id="TXS93536.1"/>
    </source>
</evidence>
<feature type="region of interest" description="Disordered" evidence="1">
    <location>
        <begin position="1"/>
        <end position="30"/>
    </location>
</feature>
<accession>A0A5C8ZYF9</accession>
<dbReference type="Proteomes" id="UP000321933">
    <property type="component" value="Unassembled WGS sequence"/>
</dbReference>
<dbReference type="GO" id="GO:0016020">
    <property type="term" value="C:membrane"/>
    <property type="evidence" value="ECO:0007669"/>
    <property type="project" value="GOC"/>
</dbReference>
<protein>
    <submittedName>
        <fullName evidence="3">EEP domain-containing protein</fullName>
    </submittedName>
</protein>
<dbReference type="InterPro" id="IPR036691">
    <property type="entry name" value="Endo/exonu/phosph_ase_sf"/>
</dbReference>
<feature type="domain" description="Endonuclease/exonuclease/phosphatase" evidence="2">
    <location>
        <begin position="38"/>
        <end position="272"/>
    </location>
</feature>
<dbReference type="PANTHER" id="PTHR14859:SF1">
    <property type="entry name" value="PGAP2-INTERACTING PROTEIN"/>
    <property type="match status" value="1"/>
</dbReference>
<name>A0A5C8ZYF9_9GAMM</name>
<dbReference type="Pfam" id="PF03372">
    <property type="entry name" value="Exo_endo_phos"/>
    <property type="match status" value="1"/>
</dbReference>
<dbReference type="InterPro" id="IPR051916">
    <property type="entry name" value="GPI-anchor_lipid_remodeler"/>
</dbReference>
<dbReference type="GO" id="GO:0003824">
    <property type="term" value="F:catalytic activity"/>
    <property type="evidence" value="ECO:0007669"/>
    <property type="project" value="InterPro"/>
</dbReference>
<dbReference type="PANTHER" id="PTHR14859">
    <property type="entry name" value="CALCOFLUOR WHITE HYPERSENSITIVE PROTEIN PRECURSOR"/>
    <property type="match status" value="1"/>
</dbReference>
<proteinExistence type="predicted"/>
<dbReference type="InterPro" id="IPR005135">
    <property type="entry name" value="Endo/exonuclease/phosphatase"/>
</dbReference>
<dbReference type="GO" id="GO:0006506">
    <property type="term" value="P:GPI anchor biosynthetic process"/>
    <property type="evidence" value="ECO:0007669"/>
    <property type="project" value="TreeGrafter"/>
</dbReference>
<dbReference type="RefSeq" id="WP_148063471.1">
    <property type="nucleotide sequence ID" value="NZ_VRYZ01000002.1"/>
</dbReference>
<reference evidence="3 4" key="1">
    <citation type="submission" date="2019-08" db="EMBL/GenBank/DDBJ databases">
        <title>Parahaliea maris sp. nov., isolated from the surface seawater.</title>
        <authorList>
            <person name="Liu Y."/>
        </authorList>
    </citation>
    <scope>NUCLEOTIDE SEQUENCE [LARGE SCALE GENOMIC DNA]</scope>
    <source>
        <strain evidence="3 4">S2-26</strain>
    </source>
</reference>
<keyword evidence="4" id="KW-1185">Reference proteome</keyword>
<dbReference type="AlphaFoldDB" id="A0A5C8ZYF9"/>
<organism evidence="3 4">
    <name type="scientific">Parahaliea aestuarii</name>
    <dbReference type="NCBI Taxonomy" id="1852021"/>
    <lineage>
        <taxon>Bacteria</taxon>
        <taxon>Pseudomonadati</taxon>
        <taxon>Pseudomonadota</taxon>
        <taxon>Gammaproteobacteria</taxon>
        <taxon>Cellvibrionales</taxon>
        <taxon>Halieaceae</taxon>
        <taxon>Parahaliea</taxon>
    </lineage>
</organism>
<gene>
    <name evidence="3" type="ORF">FVW59_06845</name>
</gene>
<dbReference type="SUPFAM" id="SSF56219">
    <property type="entry name" value="DNase I-like"/>
    <property type="match status" value="1"/>
</dbReference>